<evidence type="ECO:0000313" key="3">
    <source>
        <dbReference type="Proteomes" id="UP001316184"/>
    </source>
</evidence>
<dbReference type="EMBL" id="CP102173">
    <property type="protein sequence ID" value="UUP14286.1"/>
    <property type="molecule type" value="Genomic_DNA"/>
</dbReference>
<proteinExistence type="predicted"/>
<dbReference type="InterPro" id="IPR019681">
    <property type="entry name" value="DUF2530"/>
</dbReference>
<sequence length="135" mass="15397">MSDSDDWVIQQGDGPETIERKMGHRELARLERAARRHEFGRPEVTELEIGRTTHRVAEVEPMDVDGVRTMTVGTIAWGVVVLALLPFLGTLDEEGRTWWLWTAVAGFGLGLIGIEYCRRRRNALRMQPGRRRKGD</sequence>
<keyword evidence="3" id="KW-1185">Reference proteome</keyword>
<organism evidence="2 3">
    <name type="scientific">Aeromicrobium wangtongii</name>
    <dbReference type="NCBI Taxonomy" id="2969247"/>
    <lineage>
        <taxon>Bacteria</taxon>
        <taxon>Bacillati</taxon>
        <taxon>Actinomycetota</taxon>
        <taxon>Actinomycetes</taxon>
        <taxon>Propionibacteriales</taxon>
        <taxon>Nocardioidaceae</taxon>
        <taxon>Aeromicrobium</taxon>
    </lineage>
</organism>
<evidence type="ECO:0000256" key="1">
    <source>
        <dbReference type="SAM" id="Phobius"/>
    </source>
</evidence>
<protein>
    <submittedName>
        <fullName evidence="2">DUF2530 domain-containing protein</fullName>
    </submittedName>
</protein>
<feature type="transmembrane region" description="Helical" evidence="1">
    <location>
        <begin position="97"/>
        <end position="117"/>
    </location>
</feature>
<keyword evidence="1" id="KW-0812">Transmembrane</keyword>
<dbReference type="Proteomes" id="UP001316184">
    <property type="component" value="Chromosome"/>
</dbReference>
<dbReference type="RefSeq" id="WP_232398110.1">
    <property type="nucleotide sequence ID" value="NZ_CP102173.1"/>
</dbReference>
<reference evidence="2 3" key="1">
    <citation type="submission" date="2022-08" db="EMBL/GenBank/DDBJ databases">
        <title>novel species in genus Aeromicrobium.</title>
        <authorList>
            <person name="Ye L."/>
        </authorList>
    </citation>
    <scope>NUCLEOTIDE SEQUENCE [LARGE SCALE GENOMIC DNA]</scope>
    <source>
        <strain evidence="3">zg-Y1379</strain>
    </source>
</reference>
<accession>A0ABY5MAZ3</accession>
<feature type="transmembrane region" description="Helical" evidence="1">
    <location>
        <begin position="72"/>
        <end position="91"/>
    </location>
</feature>
<name>A0ABY5MAZ3_9ACTN</name>
<dbReference type="Pfam" id="PF10745">
    <property type="entry name" value="DUF2530"/>
    <property type="match status" value="1"/>
</dbReference>
<keyword evidence="1" id="KW-1133">Transmembrane helix</keyword>
<gene>
    <name evidence="2" type="ORF">NQV15_02925</name>
</gene>
<keyword evidence="1" id="KW-0472">Membrane</keyword>
<evidence type="ECO:0000313" key="2">
    <source>
        <dbReference type="EMBL" id="UUP14286.1"/>
    </source>
</evidence>